<name>A0AAV5GLX1_9BASI</name>
<comment type="subcellular location">
    <subcellularLocation>
        <location evidence="2">Membrane</location>
    </subcellularLocation>
    <subcellularLocation>
        <location evidence="1">Mitochondrion</location>
    </subcellularLocation>
</comment>
<dbReference type="GO" id="GO:0016020">
    <property type="term" value="C:membrane"/>
    <property type="evidence" value="ECO:0007669"/>
    <property type="project" value="UniProtKB-SubCell"/>
</dbReference>
<organism evidence="9 10">
    <name type="scientific">Rhodotorula paludigena</name>
    <dbReference type="NCBI Taxonomy" id="86838"/>
    <lineage>
        <taxon>Eukaryota</taxon>
        <taxon>Fungi</taxon>
        <taxon>Dikarya</taxon>
        <taxon>Basidiomycota</taxon>
        <taxon>Pucciniomycotina</taxon>
        <taxon>Microbotryomycetes</taxon>
        <taxon>Sporidiobolales</taxon>
        <taxon>Sporidiobolaceae</taxon>
        <taxon>Rhodotorula</taxon>
    </lineage>
</organism>
<dbReference type="AlphaFoldDB" id="A0AAV5GLX1"/>
<dbReference type="Proteomes" id="UP001342314">
    <property type="component" value="Unassembled WGS sequence"/>
</dbReference>
<evidence type="ECO:0000256" key="2">
    <source>
        <dbReference type="ARBA" id="ARBA00004370"/>
    </source>
</evidence>
<evidence type="ECO:0000256" key="7">
    <source>
        <dbReference type="ARBA" id="ARBA00023136"/>
    </source>
</evidence>
<feature type="region of interest" description="Disordered" evidence="8">
    <location>
        <begin position="132"/>
        <end position="197"/>
    </location>
</feature>
<comment type="caution">
    <text evidence="9">The sequence shown here is derived from an EMBL/GenBank/DDBJ whole genome shotgun (WGS) entry which is preliminary data.</text>
</comment>
<keyword evidence="3" id="KW-0812">Transmembrane</keyword>
<gene>
    <name evidence="9" type="ORF">Rhopal_003506-T1</name>
</gene>
<evidence type="ECO:0000313" key="10">
    <source>
        <dbReference type="Proteomes" id="UP001342314"/>
    </source>
</evidence>
<protein>
    <submittedName>
        <fullName evidence="9">Uncharacterized protein</fullName>
    </submittedName>
</protein>
<dbReference type="PANTHER" id="PTHR14360:SF12">
    <property type="entry name" value="MOZ PROTEIN REPRESENTS A CHROMATIN-ASSOCIATED ACETYLTRANSFERASE"/>
    <property type="match status" value="1"/>
</dbReference>
<proteinExistence type="predicted"/>
<dbReference type="GO" id="GO:0005739">
    <property type="term" value="C:mitochondrion"/>
    <property type="evidence" value="ECO:0007669"/>
    <property type="project" value="UniProtKB-SubCell"/>
</dbReference>
<dbReference type="PANTHER" id="PTHR14360">
    <property type="entry name" value="PROTEIN FMP32, MITOCHONDRIAL"/>
    <property type="match status" value="1"/>
</dbReference>
<evidence type="ECO:0000313" key="9">
    <source>
        <dbReference type="EMBL" id="GJN90495.1"/>
    </source>
</evidence>
<sequence>MENEAYLFTAALSELKTGSQVKSRNDGITLRSLTASLQRETDGLEQKMKEDMQRLSSDIQLEMNARKEETGTELQTLDKKVMDLNSKFTILLSEVRTEIESTKWISTRRVMTAITVLVVSIVAYFSASSSKSRQAENPPSIDELGLQLPSGSSAEEAEMLSEGGPTSSRGWAFWTPQSIAGPKGRRVGAEDDEGTTS</sequence>
<evidence type="ECO:0000256" key="3">
    <source>
        <dbReference type="ARBA" id="ARBA00022692"/>
    </source>
</evidence>
<reference evidence="9 10" key="1">
    <citation type="submission" date="2021-12" db="EMBL/GenBank/DDBJ databases">
        <title>High titer production of polyol ester of fatty acids by Rhodotorula paludigena BS15 towards product separation-free biomass refinery.</title>
        <authorList>
            <person name="Mano J."/>
            <person name="Ono H."/>
            <person name="Tanaka T."/>
            <person name="Naito K."/>
            <person name="Sushida H."/>
            <person name="Ike M."/>
            <person name="Tokuyasu K."/>
            <person name="Kitaoka M."/>
        </authorList>
    </citation>
    <scope>NUCLEOTIDE SEQUENCE [LARGE SCALE GENOMIC DNA]</scope>
    <source>
        <strain evidence="9 10">BS15</strain>
    </source>
</reference>
<evidence type="ECO:0000256" key="5">
    <source>
        <dbReference type="ARBA" id="ARBA00023054"/>
    </source>
</evidence>
<evidence type="ECO:0000256" key="1">
    <source>
        <dbReference type="ARBA" id="ARBA00004173"/>
    </source>
</evidence>
<evidence type="ECO:0000256" key="4">
    <source>
        <dbReference type="ARBA" id="ARBA00022989"/>
    </source>
</evidence>
<evidence type="ECO:0000256" key="8">
    <source>
        <dbReference type="SAM" id="MobiDB-lite"/>
    </source>
</evidence>
<evidence type="ECO:0000256" key="6">
    <source>
        <dbReference type="ARBA" id="ARBA00023128"/>
    </source>
</evidence>
<dbReference type="InterPro" id="IPR024461">
    <property type="entry name" value="CCDC90-like"/>
</dbReference>
<accession>A0AAV5GLX1</accession>
<keyword evidence="5" id="KW-0175">Coiled coil</keyword>
<keyword evidence="4" id="KW-1133">Transmembrane helix</keyword>
<dbReference type="EMBL" id="BQKY01000007">
    <property type="protein sequence ID" value="GJN90495.1"/>
    <property type="molecule type" value="Genomic_DNA"/>
</dbReference>
<keyword evidence="6" id="KW-0496">Mitochondrion</keyword>
<dbReference type="Pfam" id="PF07798">
    <property type="entry name" value="CCDC90-like"/>
    <property type="match status" value="1"/>
</dbReference>
<keyword evidence="10" id="KW-1185">Reference proteome</keyword>
<keyword evidence="7" id="KW-0472">Membrane</keyword>